<gene>
    <name evidence="2" type="ORF">Athai_62810</name>
</gene>
<dbReference type="EMBL" id="AP023355">
    <property type="protein sequence ID" value="BCJ38778.1"/>
    <property type="molecule type" value="Genomic_DNA"/>
</dbReference>
<dbReference type="PANTHER" id="PTHR34846">
    <property type="entry name" value="4-CARBOXYMUCONOLACTONE DECARBOXYLASE FAMILY PROTEIN (AFU_ORTHOLOGUE AFUA_6G11590)"/>
    <property type="match status" value="1"/>
</dbReference>
<dbReference type="InterPro" id="IPR029032">
    <property type="entry name" value="AhpD-like"/>
</dbReference>
<protein>
    <submittedName>
        <fullName evidence="2">Alkyl hydroperoxide reductase AhpD</fullName>
    </submittedName>
</protein>
<dbReference type="NCBIfam" id="TIGR00778">
    <property type="entry name" value="ahpD_dom"/>
    <property type="match status" value="1"/>
</dbReference>
<keyword evidence="3" id="KW-1185">Reference proteome</keyword>
<dbReference type="Gene3D" id="1.20.1290.10">
    <property type="entry name" value="AhpD-like"/>
    <property type="match status" value="1"/>
</dbReference>
<proteinExistence type="predicted"/>
<dbReference type="InterPro" id="IPR004675">
    <property type="entry name" value="AhpD_core"/>
</dbReference>
<feature type="domain" description="Carboxymuconolactone decarboxylase-like" evidence="1">
    <location>
        <begin position="6"/>
        <end position="87"/>
    </location>
</feature>
<dbReference type="GO" id="GO:0051920">
    <property type="term" value="F:peroxiredoxin activity"/>
    <property type="evidence" value="ECO:0007669"/>
    <property type="project" value="InterPro"/>
</dbReference>
<organism evidence="2 3">
    <name type="scientific">Actinocatenispora thailandica</name>
    <dbReference type="NCBI Taxonomy" id="227318"/>
    <lineage>
        <taxon>Bacteria</taxon>
        <taxon>Bacillati</taxon>
        <taxon>Actinomycetota</taxon>
        <taxon>Actinomycetes</taxon>
        <taxon>Micromonosporales</taxon>
        <taxon>Micromonosporaceae</taxon>
        <taxon>Actinocatenispora</taxon>
    </lineage>
</organism>
<dbReference type="PANTHER" id="PTHR34846:SF10">
    <property type="entry name" value="CYTOPLASMIC PROTEIN"/>
    <property type="match status" value="1"/>
</dbReference>
<dbReference type="SUPFAM" id="SSF69118">
    <property type="entry name" value="AhpD-like"/>
    <property type="match status" value="1"/>
</dbReference>
<dbReference type="InterPro" id="IPR003779">
    <property type="entry name" value="CMD-like"/>
</dbReference>
<reference evidence="2 3" key="1">
    <citation type="submission" date="2020-08" db="EMBL/GenBank/DDBJ databases">
        <title>Whole genome shotgun sequence of Actinocatenispora thailandica NBRC 105041.</title>
        <authorList>
            <person name="Komaki H."/>
            <person name="Tamura T."/>
        </authorList>
    </citation>
    <scope>NUCLEOTIDE SEQUENCE [LARGE SCALE GENOMIC DNA]</scope>
    <source>
        <strain evidence="2 3">NBRC 105041</strain>
    </source>
</reference>
<dbReference type="AlphaFoldDB" id="A0A7R7HZZ2"/>
<evidence type="ECO:0000313" key="2">
    <source>
        <dbReference type="EMBL" id="BCJ38778.1"/>
    </source>
</evidence>
<dbReference type="Proteomes" id="UP000611640">
    <property type="component" value="Chromosome"/>
</dbReference>
<accession>A0A7R7HZZ2</accession>
<name>A0A7R7HZZ2_9ACTN</name>
<evidence type="ECO:0000259" key="1">
    <source>
        <dbReference type="Pfam" id="PF02627"/>
    </source>
</evidence>
<dbReference type="KEGG" id="atl:Athai_62810"/>
<sequence>MTATHPEMYETLRELHRRSEAAGLDPFLIELLKIRCSQINHCAFCIDMHTKDARALGETEQRIYALSAWRETPFFTERERAALALAESVTVLTDGFVPDEVYDAAAAVLEPVEVSAVVWATVVINAFNRLAVTGRTVPGSYVSQRKPLDRATA</sequence>
<dbReference type="Pfam" id="PF02627">
    <property type="entry name" value="CMD"/>
    <property type="match status" value="1"/>
</dbReference>
<evidence type="ECO:0000313" key="3">
    <source>
        <dbReference type="Proteomes" id="UP000611640"/>
    </source>
</evidence>